<dbReference type="EMBL" id="ML978069">
    <property type="protein sequence ID" value="KAF2016413.1"/>
    <property type="molecule type" value="Genomic_DNA"/>
</dbReference>
<gene>
    <name evidence="14" type="ORF">BU24DRAFT_422752</name>
</gene>
<dbReference type="InterPro" id="IPR045032">
    <property type="entry name" value="PEL"/>
</dbReference>
<proteinExistence type="inferred from homology"/>
<dbReference type="SUPFAM" id="SSF51126">
    <property type="entry name" value="Pectin lyase-like"/>
    <property type="match status" value="1"/>
</dbReference>
<dbReference type="GO" id="GO:0046872">
    <property type="term" value="F:metal ion binding"/>
    <property type="evidence" value="ECO:0007669"/>
    <property type="project" value="UniProtKB-KW"/>
</dbReference>
<evidence type="ECO:0000313" key="15">
    <source>
        <dbReference type="Proteomes" id="UP000799778"/>
    </source>
</evidence>
<dbReference type="GeneID" id="54285462"/>
<reference evidence="14" key="1">
    <citation type="journal article" date="2020" name="Stud. Mycol.">
        <title>101 Dothideomycetes genomes: a test case for predicting lifestyles and emergence of pathogens.</title>
        <authorList>
            <person name="Haridas S."/>
            <person name="Albert R."/>
            <person name="Binder M."/>
            <person name="Bloem J."/>
            <person name="Labutti K."/>
            <person name="Salamov A."/>
            <person name="Andreopoulos B."/>
            <person name="Baker S."/>
            <person name="Barry K."/>
            <person name="Bills G."/>
            <person name="Bluhm B."/>
            <person name="Cannon C."/>
            <person name="Castanera R."/>
            <person name="Culley D."/>
            <person name="Daum C."/>
            <person name="Ezra D."/>
            <person name="Gonzalez J."/>
            <person name="Henrissat B."/>
            <person name="Kuo A."/>
            <person name="Liang C."/>
            <person name="Lipzen A."/>
            <person name="Lutzoni F."/>
            <person name="Magnuson J."/>
            <person name="Mondo S."/>
            <person name="Nolan M."/>
            <person name="Ohm R."/>
            <person name="Pangilinan J."/>
            <person name="Park H.-J."/>
            <person name="Ramirez L."/>
            <person name="Alfaro M."/>
            <person name="Sun H."/>
            <person name="Tritt A."/>
            <person name="Yoshinaga Y."/>
            <person name="Zwiers L.-H."/>
            <person name="Turgeon B."/>
            <person name="Goodwin S."/>
            <person name="Spatafora J."/>
            <person name="Crous P."/>
            <person name="Grigoriev I."/>
        </authorList>
    </citation>
    <scope>NUCLEOTIDE SEQUENCE</scope>
    <source>
        <strain evidence="14">CBS 175.79</strain>
    </source>
</reference>
<dbReference type="InterPro" id="IPR012334">
    <property type="entry name" value="Pectin_lyas_fold"/>
</dbReference>
<accession>A0A6A5XTY4</accession>
<evidence type="ECO:0000256" key="10">
    <source>
        <dbReference type="ARBA" id="ARBA00023239"/>
    </source>
</evidence>
<comment type="catalytic activity">
    <reaction evidence="1">
        <text>Eliminative cleavage of (1-&gt;4)-alpha-D-galacturonan to give oligosaccharides with 4-deoxy-alpha-D-galact-4-enuronosyl groups at their non-reducing ends.</text>
        <dbReference type="EC" id="4.2.2.2"/>
    </reaction>
</comment>
<evidence type="ECO:0000256" key="1">
    <source>
        <dbReference type="ARBA" id="ARBA00000695"/>
    </source>
</evidence>
<dbReference type="GO" id="GO:0000272">
    <property type="term" value="P:polysaccharide catabolic process"/>
    <property type="evidence" value="ECO:0007669"/>
    <property type="project" value="UniProtKB-KW"/>
</dbReference>
<dbReference type="InterPro" id="IPR011050">
    <property type="entry name" value="Pectin_lyase_fold/virulence"/>
</dbReference>
<dbReference type="OrthoDB" id="1637350at2759"/>
<dbReference type="GO" id="GO:0005576">
    <property type="term" value="C:extracellular region"/>
    <property type="evidence" value="ECO:0007669"/>
    <property type="project" value="UniProtKB-SubCell"/>
</dbReference>
<evidence type="ECO:0000256" key="12">
    <source>
        <dbReference type="SAM" id="SignalP"/>
    </source>
</evidence>
<dbReference type="Pfam" id="PF00544">
    <property type="entry name" value="Pectate_lyase_4"/>
    <property type="match status" value="1"/>
</dbReference>
<evidence type="ECO:0000259" key="13">
    <source>
        <dbReference type="SMART" id="SM00656"/>
    </source>
</evidence>
<evidence type="ECO:0000256" key="11">
    <source>
        <dbReference type="RuleBase" id="RU361173"/>
    </source>
</evidence>
<evidence type="ECO:0000256" key="4">
    <source>
        <dbReference type="ARBA" id="ARBA00010980"/>
    </source>
</evidence>
<evidence type="ECO:0000256" key="7">
    <source>
        <dbReference type="ARBA" id="ARBA00022723"/>
    </source>
</evidence>
<dbReference type="PANTHER" id="PTHR31683">
    <property type="entry name" value="PECTATE LYASE 18-RELATED"/>
    <property type="match status" value="1"/>
</dbReference>
<keyword evidence="6 11" id="KW-0964">Secreted</keyword>
<evidence type="ECO:0000256" key="5">
    <source>
        <dbReference type="ARBA" id="ARBA00012272"/>
    </source>
</evidence>
<evidence type="ECO:0000313" key="14">
    <source>
        <dbReference type="EMBL" id="KAF2016413.1"/>
    </source>
</evidence>
<dbReference type="PANTHER" id="PTHR31683:SF18">
    <property type="entry name" value="PECTATE LYASE 21-RELATED"/>
    <property type="match status" value="1"/>
</dbReference>
<feature type="signal peptide" evidence="12">
    <location>
        <begin position="1"/>
        <end position="17"/>
    </location>
</feature>
<feature type="chain" id="PRO_5025353481" description="pectate lyase" evidence="12">
    <location>
        <begin position="18"/>
        <end position="319"/>
    </location>
</feature>
<dbReference type="Gene3D" id="2.160.20.10">
    <property type="entry name" value="Single-stranded right-handed beta-helix, Pectin lyase-like"/>
    <property type="match status" value="1"/>
</dbReference>
<comment type="cofactor">
    <cofactor evidence="2">
        <name>Ca(2+)</name>
        <dbReference type="ChEBI" id="CHEBI:29108"/>
    </cofactor>
</comment>
<comment type="similarity">
    <text evidence="4 11">Belongs to the polysaccharide lyase 1 family.</text>
</comment>
<keyword evidence="10 11" id="KW-0456">Lyase</keyword>
<dbReference type="RefSeq" id="XP_033384752.1">
    <property type="nucleotide sequence ID" value="XM_033528065.1"/>
</dbReference>
<protein>
    <recommendedName>
        <fullName evidence="5">pectate lyase</fullName>
        <ecNumber evidence="5">4.2.2.2</ecNumber>
    </recommendedName>
</protein>
<dbReference type="AlphaFoldDB" id="A0A6A5XTY4"/>
<dbReference type="Proteomes" id="UP000799778">
    <property type="component" value="Unassembled WGS sequence"/>
</dbReference>
<dbReference type="FunFam" id="2.160.20.10:FF:000036">
    <property type="entry name" value="Pectate lyase A"/>
    <property type="match status" value="1"/>
</dbReference>
<keyword evidence="11" id="KW-0624">Polysaccharide degradation</keyword>
<keyword evidence="7" id="KW-0479">Metal-binding</keyword>
<dbReference type="InterPro" id="IPR002022">
    <property type="entry name" value="Pec_lyase"/>
</dbReference>
<evidence type="ECO:0000256" key="8">
    <source>
        <dbReference type="ARBA" id="ARBA00022729"/>
    </source>
</evidence>
<dbReference type="SMART" id="SM00656">
    <property type="entry name" value="Amb_all"/>
    <property type="match status" value="1"/>
</dbReference>
<keyword evidence="11" id="KW-0119">Carbohydrate metabolism</keyword>
<dbReference type="EC" id="4.2.2.2" evidence="5"/>
<evidence type="ECO:0000256" key="2">
    <source>
        <dbReference type="ARBA" id="ARBA00001913"/>
    </source>
</evidence>
<name>A0A6A5XTY4_9PLEO</name>
<organism evidence="14 15">
    <name type="scientific">Aaosphaeria arxii CBS 175.79</name>
    <dbReference type="NCBI Taxonomy" id="1450172"/>
    <lineage>
        <taxon>Eukaryota</taxon>
        <taxon>Fungi</taxon>
        <taxon>Dikarya</taxon>
        <taxon>Ascomycota</taxon>
        <taxon>Pezizomycotina</taxon>
        <taxon>Dothideomycetes</taxon>
        <taxon>Pleosporomycetidae</taxon>
        <taxon>Pleosporales</taxon>
        <taxon>Pleosporales incertae sedis</taxon>
        <taxon>Aaosphaeria</taxon>
    </lineage>
</organism>
<evidence type="ECO:0000256" key="6">
    <source>
        <dbReference type="ARBA" id="ARBA00022525"/>
    </source>
</evidence>
<dbReference type="GO" id="GO:0030570">
    <property type="term" value="F:pectate lyase activity"/>
    <property type="evidence" value="ECO:0007669"/>
    <property type="project" value="UniProtKB-EC"/>
</dbReference>
<keyword evidence="8 12" id="KW-0732">Signal</keyword>
<evidence type="ECO:0000256" key="3">
    <source>
        <dbReference type="ARBA" id="ARBA00004613"/>
    </source>
</evidence>
<keyword evidence="15" id="KW-1185">Reference proteome</keyword>
<evidence type="ECO:0000256" key="9">
    <source>
        <dbReference type="ARBA" id="ARBA00022837"/>
    </source>
</evidence>
<keyword evidence="9" id="KW-0106">Calcium</keyword>
<sequence>MKLSSILTLGLPALALAAPTFKRASLIKRANLDEVATTGYATENGGTSGGKGGKTVEVSSFDELTAAVKGDEASIILITGPIKATGDVRVGSNKSIIGKDSSVKLEGFTITVKQTSNVILRNFALSKVVGGDSISLNKATNVWVDHVDLFSDRDHDKDYYDGLLDITHASDFVTVSNSFLHDHWKATLVGHSNSNESEDKGKLHITYNNNYFKNLNSRVPSFRFGTGHIYNNFYEDVSDGINTRLGAQLLVENNAFSGIKKPLYATDAGFAVARGNDFGGVEVKDLGGSLDSVPYKADLIEASAVKAAVVGTAGVTLTF</sequence>
<comment type="subcellular location">
    <subcellularLocation>
        <location evidence="3 11">Secreted</location>
    </subcellularLocation>
</comment>
<feature type="domain" description="Pectate lyase" evidence="13">
    <location>
        <begin position="51"/>
        <end position="262"/>
    </location>
</feature>